<reference evidence="1 2" key="2">
    <citation type="journal article" date="2022" name="Mol. Ecol. Resour.">
        <title>The genomes of chicory, endive, great burdock and yacon provide insights into Asteraceae paleo-polyploidization history and plant inulin production.</title>
        <authorList>
            <person name="Fan W."/>
            <person name="Wang S."/>
            <person name="Wang H."/>
            <person name="Wang A."/>
            <person name="Jiang F."/>
            <person name="Liu H."/>
            <person name="Zhao H."/>
            <person name="Xu D."/>
            <person name="Zhang Y."/>
        </authorList>
    </citation>
    <scope>NUCLEOTIDE SEQUENCE [LARGE SCALE GENOMIC DNA]</scope>
    <source>
        <strain evidence="2">cv. Punajuju</strain>
        <tissue evidence="1">Leaves</tissue>
    </source>
</reference>
<name>A0ACB9F1Q6_CICIN</name>
<dbReference type="Proteomes" id="UP001055811">
    <property type="component" value="Linkage Group LG03"/>
</dbReference>
<evidence type="ECO:0000313" key="1">
    <source>
        <dbReference type="EMBL" id="KAI3764901.1"/>
    </source>
</evidence>
<organism evidence="1 2">
    <name type="scientific">Cichorium intybus</name>
    <name type="common">Chicory</name>
    <dbReference type="NCBI Taxonomy" id="13427"/>
    <lineage>
        <taxon>Eukaryota</taxon>
        <taxon>Viridiplantae</taxon>
        <taxon>Streptophyta</taxon>
        <taxon>Embryophyta</taxon>
        <taxon>Tracheophyta</taxon>
        <taxon>Spermatophyta</taxon>
        <taxon>Magnoliopsida</taxon>
        <taxon>eudicotyledons</taxon>
        <taxon>Gunneridae</taxon>
        <taxon>Pentapetalae</taxon>
        <taxon>asterids</taxon>
        <taxon>campanulids</taxon>
        <taxon>Asterales</taxon>
        <taxon>Asteraceae</taxon>
        <taxon>Cichorioideae</taxon>
        <taxon>Cichorieae</taxon>
        <taxon>Cichoriinae</taxon>
        <taxon>Cichorium</taxon>
    </lineage>
</organism>
<dbReference type="EMBL" id="CM042011">
    <property type="protein sequence ID" value="KAI3764901.1"/>
    <property type="molecule type" value="Genomic_DNA"/>
</dbReference>
<accession>A0ACB9F1Q6</accession>
<sequence>MVVRLPLHKRILGFAKSGPFLDIRLGEPPATSNLDTPSCNPHSDPPIYGDCWYNCTSDDISGEEKRHRVRRGNLWLSGYSVCGQDGGVQLPREYVEGKNLHAILKPFMLQRVKKDAVSELTRKTEVTVHCKLSSLQQAFYQAIKNKISLAELFDSNRGQLNEKNFMNLMNIFIQLRKRNEGSSYLYFGDIPNQLLPPPFGEHEDIYYAGTETVFIANASLMEKLLFSITKWDWHLLDEIIESGADDIEYNNIEKEKVRAVTKVLLIPSKSETNILKRRLAMGSTDDPFKALVLSHEDRVASNVRLLHSAFSFIPQIRAPPIDADCPDRHFAYRKVEELHNPWIKRLLLGFARTSFANEPKKPDAPPHHLIEEIDNELGLF</sequence>
<protein>
    <submittedName>
        <fullName evidence="1">Uncharacterized protein</fullName>
    </submittedName>
</protein>
<evidence type="ECO:0000313" key="2">
    <source>
        <dbReference type="Proteomes" id="UP001055811"/>
    </source>
</evidence>
<gene>
    <name evidence="1" type="ORF">L2E82_14918</name>
</gene>
<proteinExistence type="predicted"/>
<comment type="caution">
    <text evidence="1">The sequence shown here is derived from an EMBL/GenBank/DDBJ whole genome shotgun (WGS) entry which is preliminary data.</text>
</comment>
<keyword evidence="2" id="KW-1185">Reference proteome</keyword>
<reference evidence="2" key="1">
    <citation type="journal article" date="2022" name="Mol. Ecol. Resour.">
        <title>The genomes of chicory, endive, great burdock and yacon provide insights into Asteraceae palaeo-polyploidization history and plant inulin production.</title>
        <authorList>
            <person name="Fan W."/>
            <person name="Wang S."/>
            <person name="Wang H."/>
            <person name="Wang A."/>
            <person name="Jiang F."/>
            <person name="Liu H."/>
            <person name="Zhao H."/>
            <person name="Xu D."/>
            <person name="Zhang Y."/>
        </authorList>
    </citation>
    <scope>NUCLEOTIDE SEQUENCE [LARGE SCALE GENOMIC DNA]</scope>
    <source>
        <strain evidence="2">cv. Punajuju</strain>
    </source>
</reference>